<feature type="transmembrane region" description="Helical" evidence="1">
    <location>
        <begin position="14"/>
        <end position="33"/>
    </location>
</feature>
<accession>J9FIA0</accession>
<reference evidence="2" key="1">
    <citation type="journal article" date="2012" name="PLoS ONE">
        <title>Gene sets for utilization of primary and secondary nutrition supplies in the distal gut of endangered iberian lynx.</title>
        <authorList>
            <person name="Alcaide M."/>
            <person name="Messina E."/>
            <person name="Richter M."/>
            <person name="Bargiela R."/>
            <person name="Peplies J."/>
            <person name="Huws S.A."/>
            <person name="Newbold C.J."/>
            <person name="Golyshin P.N."/>
            <person name="Simon M.A."/>
            <person name="Lopez G."/>
            <person name="Yakimov M.M."/>
            <person name="Ferrer M."/>
        </authorList>
    </citation>
    <scope>NUCLEOTIDE SEQUENCE</scope>
</reference>
<name>J9FIA0_9ZZZZ</name>
<comment type="caution">
    <text evidence="2">The sequence shown here is derived from an EMBL/GenBank/DDBJ whole genome shotgun (WGS) entry which is preliminary data.</text>
</comment>
<evidence type="ECO:0000256" key="1">
    <source>
        <dbReference type="SAM" id="Phobius"/>
    </source>
</evidence>
<organism evidence="2">
    <name type="scientific">gut metagenome</name>
    <dbReference type="NCBI Taxonomy" id="749906"/>
    <lineage>
        <taxon>unclassified sequences</taxon>
        <taxon>metagenomes</taxon>
        <taxon>organismal metagenomes</taxon>
    </lineage>
</organism>
<keyword evidence="1" id="KW-1133">Transmembrane helix</keyword>
<proteinExistence type="predicted"/>
<dbReference type="AlphaFoldDB" id="J9FIA0"/>
<keyword evidence="1" id="KW-0472">Membrane</keyword>
<dbReference type="EMBL" id="AMCI01006278">
    <property type="protein sequence ID" value="EJW94606.1"/>
    <property type="molecule type" value="Genomic_DNA"/>
</dbReference>
<sequence>MQKRQDTFLFTGTYPAWSLYYFVFIFCFLKNMIKKNSPAKLGSLQKLYLAVLRLRLNIYKAPTVS</sequence>
<evidence type="ECO:0000313" key="2">
    <source>
        <dbReference type="EMBL" id="EJW94606.1"/>
    </source>
</evidence>
<gene>
    <name evidence="2" type="ORF">EVA_17286</name>
</gene>
<protein>
    <submittedName>
        <fullName evidence="2">Uncharacterized protein</fullName>
    </submittedName>
</protein>
<keyword evidence="1" id="KW-0812">Transmembrane</keyword>